<dbReference type="GO" id="GO:0000166">
    <property type="term" value="F:nucleotide binding"/>
    <property type="evidence" value="ECO:0007669"/>
    <property type="project" value="InterPro"/>
</dbReference>
<organism evidence="3 4">
    <name type="scientific">Abditibacterium utsteinense</name>
    <dbReference type="NCBI Taxonomy" id="1960156"/>
    <lineage>
        <taxon>Bacteria</taxon>
        <taxon>Pseudomonadati</taxon>
        <taxon>Abditibacteriota</taxon>
        <taxon>Abditibacteriia</taxon>
        <taxon>Abditibacteriales</taxon>
        <taxon>Abditibacteriaceae</taxon>
        <taxon>Abditibacterium</taxon>
    </lineage>
</organism>
<sequence length="376" mass="40044">MTTNTLSKTAHLNGAPVASVPNVALIGLGAIASGYGSPDDAAPYCHVGGLLHSGRVRLHSVADMSVAAREAFTSKWGEGVPRVQIFDSSTALLESATADEPLDIIGVCVRGPYHFDVMREVLEAAPRVGTRAIFLEKPPTSSLAEMDELAALANEKGVNLTVSYSRHWAPHVLRLEELVRDGLIGEVHSVVGYCGQLVLSYASHTTDLIRQFALAQSPGHAVAVSARTHFQSSETEIAMPAGFEAEPHLDHLFIEFSNGVLGTQIGADGEGGSFYVDVFGTKGRVRAGIYAAPQAWDAKGNPLELGEMPPNASVFQVVYEQIAGFLDGGPMADCTDADWHEVNEIGFVAIESASNGGFKRIELPNINRARKIWANG</sequence>
<evidence type="ECO:0000313" key="3">
    <source>
        <dbReference type="EMBL" id="PQV62602.1"/>
    </source>
</evidence>
<dbReference type="InParanoid" id="A0A2S8SP74"/>
<evidence type="ECO:0000259" key="2">
    <source>
        <dbReference type="Pfam" id="PF01408"/>
    </source>
</evidence>
<dbReference type="GO" id="GO:0016491">
    <property type="term" value="F:oxidoreductase activity"/>
    <property type="evidence" value="ECO:0007669"/>
    <property type="project" value="UniProtKB-KW"/>
</dbReference>
<dbReference type="AlphaFoldDB" id="A0A2S8SP74"/>
<feature type="domain" description="Gfo/Idh/MocA-like oxidoreductase N-terminal" evidence="2">
    <location>
        <begin position="22"/>
        <end position="164"/>
    </location>
</feature>
<dbReference type="Gene3D" id="3.30.360.10">
    <property type="entry name" value="Dihydrodipicolinate Reductase, domain 2"/>
    <property type="match status" value="1"/>
</dbReference>
<gene>
    <name evidence="3" type="ORF">B1R32_12714</name>
</gene>
<keyword evidence="4" id="KW-1185">Reference proteome</keyword>
<evidence type="ECO:0000256" key="1">
    <source>
        <dbReference type="ARBA" id="ARBA00023002"/>
    </source>
</evidence>
<dbReference type="OrthoDB" id="9815825at2"/>
<dbReference type="InterPro" id="IPR050463">
    <property type="entry name" value="Gfo/Idh/MocA_oxidrdct_glycsds"/>
</dbReference>
<dbReference type="Gene3D" id="3.40.50.720">
    <property type="entry name" value="NAD(P)-binding Rossmann-like Domain"/>
    <property type="match status" value="1"/>
</dbReference>
<keyword evidence="1" id="KW-0560">Oxidoreductase</keyword>
<proteinExistence type="predicted"/>
<dbReference type="EMBL" id="NIGF01000027">
    <property type="protein sequence ID" value="PQV62602.1"/>
    <property type="molecule type" value="Genomic_DNA"/>
</dbReference>
<dbReference type="InterPro" id="IPR036291">
    <property type="entry name" value="NAD(P)-bd_dom_sf"/>
</dbReference>
<protein>
    <submittedName>
        <fullName evidence="3">Putative dehydrogenase</fullName>
    </submittedName>
</protein>
<reference evidence="3 4" key="1">
    <citation type="journal article" date="2018" name="Syst. Appl. Microbiol.">
        <title>Abditibacterium utsteinense sp. nov., the first cultivated member of candidate phylum FBP, isolated from ice-free Antarctic soil samples.</title>
        <authorList>
            <person name="Tahon G."/>
            <person name="Tytgat B."/>
            <person name="Lebbe L."/>
            <person name="Carlier A."/>
            <person name="Willems A."/>
        </authorList>
    </citation>
    <scope>NUCLEOTIDE SEQUENCE [LARGE SCALE GENOMIC DNA]</scope>
    <source>
        <strain evidence="3 4">LMG 29911</strain>
    </source>
</reference>
<dbReference type="PANTHER" id="PTHR43818">
    <property type="entry name" value="BCDNA.GH03377"/>
    <property type="match status" value="1"/>
</dbReference>
<dbReference type="PANTHER" id="PTHR43818:SF11">
    <property type="entry name" value="BCDNA.GH03377"/>
    <property type="match status" value="1"/>
</dbReference>
<dbReference type="SUPFAM" id="SSF55347">
    <property type="entry name" value="Glyceraldehyde-3-phosphate dehydrogenase-like, C-terminal domain"/>
    <property type="match status" value="1"/>
</dbReference>
<name>A0A2S8SP74_9BACT</name>
<evidence type="ECO:0000313" key="4">
    <source>
        <dbReference type="Proteomes" id="UP000237684"/>
    </source>
</evidence>
<dbReference type="InterPro" id="IPR000683">
    <property type="entry name" value="Gfo/Idh/MocA-like_OxRdtase_N"/>
</dbReference>
<accession>A0A2S8SP74</accession>
<dbReference type="Pfam" id="PF01408">
    <property type="entry name" value="GFO_IDH_MocA"/>
    <property type="match status" value="1"/>
</dbReference>
<dbReference type="RefSeq" id="WP_106381243.1">
    <property type="nucleotide sequence ID" value="NZ_NIGF01000027.1"/>
</dbReference>
<dbReference type="SUPFAM" id="SSF51735">
    <property type="entry name" value="NAD(P)-binding Rossmann-fold domains"/>
    <property type="match status" value="1"/>
</dbReference>
<dbReference type="Proteomes" id="UP000237684">
    <property type="component" value="Unassembled WGS sequence"/>
</dbReference>
<comment type="caution">
    <text evidence="3">The sequence shown here is derived from an EMBL/GenBank/DDBJ whole genome shotgun (WGS) entry which is preliminary data.</text>
</comment>